<proteinExistence type="predicted"/>
<gene>
    <name evidence="1" type="ORF">H4Q31_07350</name>
</gene>
<keyword evidence="2" id="KW-1185">Reference proteome</keyword>
<name>A0A841TD28_9BACL</name>
<accession>A0A841TD28</accession>
<dbReference type="AlphaFoldDB" id="A0A841TD28"/>
<comment type="caution">
    <text evidence="1">The sequence shown here is derived from an EMBL/GenBank/DDBJ whole genome shotgun (WGS) entry which is preliminary data.</text>
</comment>
<evidence type="ECO:0000313" key="2">
    <source>
        <dbReference type="Proteomes" id="UP000574133"/>
    </source>
</evidence>
<evidence type="ECO:0000313" key="1">
    <source>
        <dbReference type="EMBL" id="MBB6677140.1"/>
    </source>
</evidence>
<sequence>MRYKAVKRVDELEFDSDRNEDPGREAQLDQSYDEWYRAMKKQIREAEEMTKVPWSENVYAADEELED</sequence>
<protein>
    <submittedName>
        <fullName evidence="1">Uncharacterized protein</fullName>
    </submittedName>
</protein>
<reference evidence="1 2" key="1">
    <citation type="submission" date="2020-08" db="EMBL/GenBank/DDBJ databases">
        <title>Cohnella phylogeny.</title>
        <authorList>
            <person name="Dunlap C."/>
        </authorList>
    </citation>
    <scope>NUCLEOTIDE SEQUENCE [LARGE SCALE GENOMIC DNA]</scope>
    <source>
        <strain evidence="1 2">DSM 103658</strain>
    </source>
</reference>
<dbReference type="Proteomes" id="UP000574133">
    <property type="component" value="Unassembled WGS sequence"/>
</dbReference>
<organism evidence="1 2">
    <name type="scientific">Cohnella lubricantis</name>
    <dbReference type="NCBI Taxonomy" id="2163172"/>
    <lineage>
        <taxon>Bacteria</taxon>
        <taxon>Bacillati</taxon>
        <taxon>Bacillota</taxon>
        <taxon>Bacilli</taxon>
        <taxon>Bacillales</taxon>
        <taxon>Paenibacillaceae</taxon>
        <taxon>Cohnella</taxon>
    </lineage>
</organism>
<dbReference type="EMBL" id="JACJVN010000027">
    <property type="protein sequence ID" value="MBB6677140.1"/>
    <property type="molecule type" value="Genomic_DNA"/>
</dbReference>